<dbReference type="InterPro" id="IPR027417">
    <property type="entry name" value="P-loop_NTPase"/>
</dbReference>
<dbReference type="SUPFAM" id="SSF52172">
    <property type="entry name" value="CheY-like"/>
    <property type="match status" value="1"/>
</dbReference>
<sequence length="465" mass="51982">MIRIGLFSEDRTMQPILASALGRDFQLVFAAEEALMIERIEADECDVVLVDLNSNAISAGKRIEAARRLVSQPVPLVAMVDDGLRPTGADLVRQGAFGYCRRPPSIRDLKMMLRRAHENSSLKRQLQNVQQRFDEKSHCDGMIGSSTQMQKVYELVNCVADLNASVLVTGESGTGKELIARAIHNLGSRSSKPFVAVSCGAIPETLIESELFGHEKGAFTGSVGTREGFFEQAGDGTLFLDEIGELSLYTQVKLLRVLQQREFTRLGSSRLIPLRARLVFATHRDLGEMVAQGKFRQDLFYRINVMRIDAPPLQDRAEDIPQIATHLLDRYAEAYDKPVRGFRPEALAALQNYSWPGNVRELENIIQRAIIVCRGESIGLEDLPHNIREESNVVDIGDFHPAGSFERQLRDYKIKLAENAIRENHGNKTLAARSLCISRAYLHRLIRLADTEPIFEDEGQQIGTA</sequence>
<dbReference type="SUPFAM" id="SSF52540">
    <property type="entry name" value="P-loop containing nucleoside triphosphate hydrolases"/>
    <property type="match status" value="1"/>
</dbReference>
<comment type="caution">
    <text evidence="8">The sequence shown here is derived from an EMBL/GenBank/DDBJ whole genome shotgun (WGS) entry which is preliminary data.</text>
</comment>
<organism evidence="8 9">
    <name type="scientific">Acidicapsa dinghuensis</name>
    <dbReference type="NCBI Taxonomy" id="2218256"/>
    <lineage>
        <taxon>Bacteria</taxon>
        <taxon>Pseudomonadati</taxon>
        <taxon>Acidobacteriota</taxon>
        <taxon>Terriglobia</taxon>
        <taxon>Terriglobales</taxon>
        <taxon>Acidobacteriaceae</taxon>
        <taxon>Acidicapsa</taxon>
    </lineage>
</organism>
<evidence type="ECO:0000256" key="4">
    <source>
        <dbReference type="ARBA" id="ARBA00023163"/>
    </source>
</evidence>
<accession>A0ABW1EKJ6</accession>
<evidence type="ECO:0000313" key="9">
    <source>
        <dbReference type="Proteomes" id="UP001596091"/>
    </source>
</evidence>
<dbReference type="InterPro" id="IPR002078">
    <property type="entry name" value="Sigma_54_int"/>
</dbReference>
<dbReference type="Pfam" id="PF00158">
    <property type="entry name" value="Sigma54_activat"/>
    <property type="match status" value="1"/>
</dbReference>
<evidence type="ECO:0000256" key="5">
    <source>
        <dbReference type="PROSITE-ProRule" id="PRU00169"/>
    </source>
</evidence>
<keyword evidence="9" id="KW-1185">Reference proteome</keyword>
<proteinExistence type="predicted"/>
<feature type="modified residue" description="4-aspartylphosphate" evidence="5">
    <location>
        <position position="51"/>
    </location>
</feature>
<dbReference type="InterPro" id="IPR009057">
    <property type="entry name" value="Homeodomain-like_sf"/>
</dbReference>
<dbReference type="InterPro" id="IPR003593">
    <property type="entry name" value="AAA+_ATPase"/>
</dbReference>
<dbReference type="InterPro" id="IPR058031">
    <property type="entry name" value="AAA_lid_NorR"/>
</dbReference>
<dbReference type="PROSITE" id="PS50045">
    <property type="entry name" value="SIGMA54_INTERACT_4"/>
    <property type="match status" value="1"/>
</dbReference>
<evidence type="ECO:0000256" key="1">
    <source>
        <dbReference type="ARBA" id="ARBA00022741"/>
    </source>
</evidence>
<dbReference type="InterPro" id="IPR011006">
    <property type="entry name" value="CheY-like_superfamily"/>
</dbReference>
<reference evidence="9" key="1">
    <citation type="journal article" date="2019" name="Int. J. Syst. Evol. Microbiol.">
        <title>The Global Catalogue of Microorganisms (GCM) 10K type strain sequencing project: providing services to taxonomists for standard genome sequencing and annotation.</title>
        <authorList>
            <consortium name="The Broad Institute Genomics Platform"/>
            <consortium name="The Broad Institute Genome Sequencing Center for Infectious Disease"/>
            <person name="Wu L."/>
            <person name="Ma J."/>
        </authorList>
    </citation>
    <scope>NUCLEOTIDE SEQUENCE [LARGE SCALE GENOMIC DNA]</scope>
    <source>
        <strain evidence="9">JCM 4087</strain>
    </source>
</reference>
<dbReference type="Pfam" id="PF25601">
    <property type="entry name" value="AAA_lid_14"/>
    <property type="match status" value="1"/>
</dbReference>
<dbReference type="SMART" id="SM00382">
    <property type="entry name" value="AAA"/>
    <property type="match status" value="1"/>
</dbReference>
<evidence type="ECO:0000313" key="8">
    <source>
        <dbReference type="EMBL" id="MFC5863787.1"/>
    </source>
</evidence>
<evidence type="ECO:0000259" key="6">
    <source>
        <dbReference type="PROSITE" id="PS50045"/>
    </source>
</evidence>
<dbReference type="InterPro" id="IPR001789">
    <property type="entry name" value="Sig_transdc_resp-reg_receiver"/>
</dbReference>
<gene>
    <name evidence="8" type="ORF">ACFPT7_15875</name>
</gene>
<dbReference type="InterPro" id="IPR025662">
    <property type="entry name" value="Sigma_54_int_dom_ATP-bd_1"/>
</dbReference>
<dbReference type="PROSITE" id="PS00675">
    <property type="entry name" value="SIGMA54_INTERACT_1"/>
    <property type="match status" value="1"/>
</dbReference>
<dbReference type="PROSITE" id="PS50110">
    <property type="entry name" value="RESPONSE_REGULATORY"/>
    <property type="match status" value="1"/>
</dbReference>
<dbReference type="EMBL" id="JBHSPH010000006">
    <property type="protein sequence ID" value="MFC5863787.1"/>
    <property type="molecule type" value="Genomic_DNA"/>
</dbReference>
<dbReference type="Gene3D" id="1.10.10.60">
    <property type="entry name" value="Homeodomain-like"/>
    <property type="match status" value="1"/>
</dbReference>
<dbReference type="Gene3D" id="3.40.50.2300">
    <property type="match status" value="1"/>
</dbReference>
<dbReference type="Gene3D" id="1.10.8.60">
    <property type="match status" value="1"/>
</dbReference>
<feature type="domain" description="Response regulatory" evidence="7">
    <location>
        <begin position="3"/>
        <end position="117"/>
    </location>
</feature>
<dbReference type="Gene3D" id="3.40.50.300">
    <property type="entry name" value="P-loop containing nucleotide triphosphate hydrolases"/>
    <property type="match status" value="1"/>
</dbReference>
<name>A0ABW1EKJ6_9BACT</name>
<dbReference type="RefSeq" id="WP_263342437.1">
    <property type="nucleotide sequence ID" value="NZ_JAGSYH010000012.1"/>
</dbReference>
<evidence type="ECO:0000259" key="7">
    <source>
        <dbReference type="PROSITE" id="PS50110"/>
    </source>
</evidence>
<dbReference type="PROSITE" id="PS00688">
    <property type="entry name" value="SIGMA54_INTERACT_3"/>
    <property type="match status" value="1"/>
</dbReference>
<dbReference type="CDD" id="cd00009">
    <property type="entry name" value="AAA"/>
    <property type="match status" value="1"/>
</dbReference>
<evidence type="ECO:0000256" key="3">
    <source>
        <dbReference type="ARBA" id="ARBA00023015"/>
    </source>
</evidence>
<keyword evidence="1" id="KW-0547">Nucleotide-binding</keyword>
<keyword evidence="3" id="KW-0805">Transcription regulation</keyword>
<dbReference type="InterPro" id="IPR025944">
    <property type="entry name" value="Sigma_54_int_dom_CS"/>
</dbReference>
<keyword evidence="5" id="KW-0597">Phosphoprotein</keyword>
<feature type="domain" description="Sigma-54 factor interaction" evidence="6">
    <location>
        <begin position="142"/>
        <end position="371"/>
    </location>
</feature>
<keyword evidence="2" id="KW-0067">ATP-binding</keyword>
<dbReference type="PANTHER" id="PTHR32071">
    <property type="entry name" value="TRANSCRIPTIONAL REGULATORY PROTEIN"/>
    <property type="match status" value="1"/>
</dbReference>
<keyword evidence="4" id="KW-0804">Transcription</keyword>
<dbReference type="Proteomes" id="UP001596091">
    <property type="component" value="Unassembled WGS sequence"/>
</dbReference>
<protein>
    <submittedName>
        <fullName evidence="8">Sigma 54-interacting transcriptional regulator</fullName>
    </submittedName>
</protein>
<dbReference type="SUPFAM" id="SSF46689">
    <property type="entry name" value="Homeodomain-like"/>
    <property type="match status" value="1"/>
</dbReference>
<evidence type="ECO:0000256" key="2">
    <source>
        <dbReference type="ARBA" id="ARBA00022840"/>
    </source>
</evidence>
<dbReference type="PANTHER" id="PTHR32071:SF122">
    <property type="entry name" value="SIGMA FACTOR"/>
    <property type="match status" value="1"/>
</dbReference>